<dbReference type="Proteomes" id="UP001501523">
    <property type="component" value="Unassembled WGS sequence"/>
</dbReference>
<dbReference type="SUPFAM" id="SSF53448">
    <property type="entry name" value="Nucleotide-diphospho-sugar transferases"/>
    <property type="match status" value="1"/>
</dbReference>
<evidence type="ECO:0000313" key="3">
    <source>
        <dbReference type="EMBL" id="GAA0713711.1"/>
    </source>
</evidence>
<organism evidence="3 4">
    <name type="scientific">Dokdonella soli</name>
    <dbReference type="NCBI Taxonomy" id="529810"/>
    <lineage>
        <taxon>Bacteria</taxon>
        <taxon>Pseudomonadati</taxon>
        <taxon>Pseudomonadota</taxon>
        <taxon>Gammaproteobacteria</taxon>
        <taxon>Lysobacterales</taxon>
        <taxon>Rhodanobacteraceae</taxon>
        <taxon>Dokdonella</taxon>
    </lineage>
</organism>
<keyword evidence="4" id="KW-1185">Reference proteome</keyword>
<dbReference type="EMBL" id="BAAAEU010000007">
    <property type="protein sequence ID" value="GAA0713711.1"/>
    <property type="molecule type" value="Genomic_DNA"/>
</dbReference>
<sequence>MNAAGPILVILAAGLGRRFGGDKQLAGLGPGGEWLIEYAIHDALAAGFTRIVLVIRAELRGALAQRLAPHIGSRADIAFVEQTLSCVPAGCRPSAARRKPLGTGHALWCCRDVLDRPFAVINADDYYGAAAFSLLAGHFVRAHGPAMVGYRLGRTLSAHGGVNRGLCALDDRGDLAGIVEYTDIRVDAGRLGGLDVRNARQPLAAEAIVSLNCWGLLPDLLPTLETGLRDFLAGAGDDDEYFLPAAIDRYLAANGRRLRVLDSRDDWLGVTYPADADAVAARLAALHAVGRYPPHLWG</sequence>
<proteinExistence type="predicted"/>
<name>A0ABN1IHG5_9GAMM</name>
<evidence type="ECO:0000313" key="4">
    <source>
        <dbReference type="Proteomes" id="UP001501523"/>
    </source>
</evidence>
<dbReference type="InterPro" id="IPR025877">
    <property type="entry name" value="MobA-like_NTP_Trfase"/>
</dbReference>
<gene>
    <name evidence="3" type="ORF">GCM10009105_17390</name>
</gene>
<dbReference type="Pfam" id="PF12804">
    <property type="entry name" value="NTP_transf_3"/>
    <property type="match status" value="1"/>
</dbReference>
<keyword evidence="1" id="KW-0460">Magnesium</keyword>
<comment type="caution">
    <text evidence="3">The sequence shown here is derived from an EMBL/GenBank/DDBJ whole genome shotgun (WGS) entry which is preliminary data.</text>
</comment>
<dbReference type="InterPro" id="IPR029044">
    <property type="entry name" value="Nucleotide-diphossugar_trans"/>
</dbReference>
<dbReference type="Gene3D" id="3.90.550.10">
    <property type="entry name" value="Spore Coat Polysaccharide Biosynthesis Protein SpsA, Chain A"/>
    <property type="match status" value="1"/>
</dbReference>
<dbReference type="RefSeq" id="WP_343789634.1">
    <property type="nucleotide sequence ID" value="NZ_BAAAEU010000007.1"/>
</dbReference>
<reference evidence="3 4" key="1">
    <citation type="journal article" date="2019" name="Int. J. Syst. Evol. Microbiol.">
        <title>The Global Catalogue of Microorganisms (GCM) 10K type strain sequencing project: providing services to taxonomists for standard genome sequencing and annotation.</title>
        <authorList>
            <consortium name="The Broad Institute Genomics Platform"/>
            <consortium name="The Broad Institute Genome Sequencing Center for Infectious Disease"/>
            <person name="Wu L."/>
            <person name="Ma J."/>
        </authorList>
    </citation>
    <scope>NUCLEOTIDE SEQUENCE [LARGE SCALE GENOMIC DNA]</scope>
    <source>
        <strain evidence="3 4">JCM 15421</strain>
    </source>
</reference>
<accession>A0ABN1IHG5</accession>
<evidence type="ECO:0000256" key="1">
    <source>
        <dbReference type="ARBA" id="ARBA00022842"/>
    </source>
</evidence>
<feature type="domain" description="MobA-like NTP transferase" evidence="2">
    <location>
        <begin position="9"/>
        <end position="65"/>
    </location>
</feature>
<protein>
    <submittedName>
        <fullName evidence="3">Nucleotidyltransferase</fullName>
    </submittedName>
</protein>
<evidence type="ECO:0000259" key="2">
    <source>
        <dbReference type="Pfam" id="PF12804"/>
    </source>
</evidence>